<organism evidence="1 2">
    <name type="scientific">Strongylus vulgaris</name>
    <name type="common">Blood worm</name>
    <dbReference type="NCBI Taxonomy" id="40348"/>
    <lineage>
        <taxon>Eukaryota</taxon>
        <taxon>Metazoa</taxon>
        <taxon>Ecdysozoa</taxon>
        <taxon>Nematoda</taxon>
        <taxon>Chromadorea</taxon>
        <taxon>Rhabditida</taxon>
        <taxon>Rhabditina</taxon>
        <taxon>Rhabditomorpha</taxon>
        <taxon>Strongyloidea</taxon>
        <taxon>Strongylidae</taxon>
        <taxon>Strongylus</taxon>
    </lineage>
</organism>
<evidence type="ECO:0000313" key="2">
    <source>
        <dbReference type="Proteomes" id="UP000270094"/>
    </source>
</evidence>
<dbReference type="Gene3D" id="3.40.50.150">
    <property type="entry name" value="Vaccinia Virus protein VP39"/>
    <property type="match status" value="1"/>
</dbReference>
<keyword evidence="2" id="KW-1185">Reference proteome</keyword>
<dbReference type="SUPFAM" id="SSF53335">
    <property type="entry name" value="S-adenosyl-L-methionine-dependent methyltransferases"/>
    <property type="match status" value="1"/>
</dbReference>
<protein>
    <submittedName>
        <fullName evidence="1">Uncharacterized protein</fullName>
    </submittedName>
</protein>
<accession>A0A3P7JMI8</accession>
<gene>
    <name evidence="1" type="ORF">SVUK_LOCUS14832</name>
</gene>
<dbReference type="Proteomes" id="UP000270094">
    <property type="component" value="Unassembled WGS sequence"/>
</dbReference>
<dbReference type="AlphaFoldDB" id="A0A3P7JMI8"/>
<evidence type="ECO:0000313" key="1">
    <source>
        <dbReference type="EMBL" id="VDM79834.1"/>
    </source>
</evidence>
<reference evidence="1 2" key="1">
    <citation type="submission" date="2018-11" db="EMBL/GenBank/DDBJ databases">
        <authorList>
            <consortium name="Pathogen Informatics"/>
        </authorList>
    </citation>
    <scope>NUCLEOTIDE SEQUENCE [LARGE SCALE GENOMIC DNA]</scope>
</reference>
<proteinExistence type="predicted"/>
<dbReference type="EMBL" id="UYYB01106526">
    <property type="protein sequence ID" value="VDM79834.1"/>
    <property type="molecule type" value="Genomic_DNA"/>
</dbReference>
<name>A0A3P7JMI8_STRVU</name>
<sequence length="199" mass="23003">MKKRVARRNCSKPLWLSILVGILAVYAAYYKWEYILGTSVHRLDDEEINLLKKALLEQINLTTVELDDTVLNLALEHFQLKENPNNRVIIKDGIDFLQQAEKKGAYKAIFIDTCYSDLRPLWCPVEGFLESGTIEKIAHALDDEGVLSVNFVTISKKWKEVKEYLIEPFQKHFKSCFFVQIVQPAHSIAEQQVHTCTIY</sequence>
<dbReference type="OrthoDB" id="5877044at2759"/>
<dbReference type="InterPro" id="IPR029063">
    <property type="entry name" value="SAM-dependent_MTases_sf"/>
</dbReference>